<evidence type="ECO:0000313" key="1">
    <source>
        <dbReference type="EMBL" id="KKM77010.1"/>
    </source>
</evidence>
<dbReference type="Gene3D" id="3.90.320.10">
    <property type="match status" value="1"/>
</dbReference>
<evidence type="ECO:0008006" key="2">
    <source>
        <dbReference type="Google" id="ProtNLM"/>
    </source>
</evidence>
<dbReference type="AlphaFoldDB" id="A0A0F9MJN6"/>
<reference evidence="1" key="1">
    <citation type="journal article" date="2015" name="Nature">
        <title>Complex archaea that bridge the gap between prokaryotes and eukaryotes.</title>
        <authorList>
            <person name="Spang A."/>
            <person name="Saw J.H."/>
            <person name="Jorgensen S.L."/>
            <person name="Zaremba-Niedzwiedzka K."/>
            <person name="Martijn J."/>
            <person name="Lind A.E."/>
            <person name="van Eijk R."/>
            <person name="Schleper C."/>
            <person name="Guy L."/>
            <person name="Ettema T.J."/>
        </authorList>
    </citation>
    <scope>NUCLEOTIDE SEQUENCE</scope>
</reference>
<name>A0A0F9MJN6_9ZZZZ</name>
<proteinExistence type="predicted"/>
<dbReference type="EMBL" id="LAZR01008710">
    <property type="protein sequence ID" value="KKM77010.1"/>
    <property type="molecule type" value="Genomic_DNA"/>
</dbReference>
<comment type="caution">
    <text evidence="1">The sequence shown here is derived from an EMBL/GenBank/DDBJ whole genome shotgun (WGS) entry which is preliminary data.</text>
</comment>
<accession>A0A0F9MJN6</accession>
<gene>
    <name evidence="1" type="ORF">LCGC14_1374330</name>
</gene>
<protein>
    <recommendedName>
        <fullName evidence="2">PD-(D/E)XK endonuclease-like domain-containing protein</fullName>
    </recommendedName>
</protein>
<sequence>MLNPPIPLPEINESLLRAMRESSRGDWLASMAGLIHQTPAQIKQHMELEHTTPGPSSVTKCRRAQWFPTHMPEDANTPPEEWIYAAAVGMLVEPWWRMMLCRADPRLEVTDFEEPLNIAPGVLGMPDGALENISALVEYKASGSWDYIYTKEDGLQKNHKDHIAQANLYLEGADKDWCLIIHNTVAPALVRWLKAPWVGPKGQKKRDPNFRYPFFTLNWIQRDPEYVTYLKERLVTLQEDQADEELAPREYDPWTDRHPCQTMCRWREQCEAAG</sequence>
<dbReference type="InterPro" id="IPR011604">
    <property type="entry name" value="PDDEXK-like_dom_sf"/>
</dbReference>
<organism evidence="1">
    <name type="scientific">marine sediment metagenome</name>
    <dbReference type="NCBI Taxonomy" id="412755"/>
    <lineage>
        <taxon>unclassified sequences</taxon>
        <taxon>metagenomes</taxon>
        <taxon>ecological metagenomes</taxon>
    </lineage>
</organism>